<organism evidence="1 2">
    <name type="scientific">Taxus chinensis</name>
    <name type="common">Chinese yew</name>
    <name type="synonym">Taxus wallichiana var. chinensis</name>
    <dbReference type="NCBI Taxonomy" id="29808"/>
    <lineage>
        <taxon>Eukaryota</taxon>
        <taxon>Viridiplantae</taxon>
        <taxon>Streptophyta</taxon>
        <taxon>Embryophyta</taxon>
        <taxon>Tracheophyta</taxon>
        <taxon>Spermatophyta</taxon>
        <taxon>Pinopsida</taxon>
        <taxon>Pinidae</taxon>
        <taxon>Conifers II</taxon>
        <taxon>Cupressales</taxon>
        <taxon>Taxaceae</taxon>
        <taxon>Taxus</taxon>
    </lineage>
</organism>
<reference evidence="1 2" key="1">
    <citation type="journal article" date="2021" name="Nat. Plants">
        <title>The Taxus genome provides insights into paclitaxel biosynthesis.</title>
        <authorList>
            <person name="Xiong X."/>
            <person name="Gou J."/>
            <person name="Liao Q."/>
            <person name="Li Y."/>
            <person name="Zhou Q."/>
            <person name="Bi G."/>
            <person name="Li C."/>
            <person name="Du R."/>
            <person name="Wang X."/>
            <person name="Sun T."/>
            <person name="Guo L."/>
            <person name="Liang H."/>
            <person name="Lu P."/>
            <person name="Wu Y."/>
            <person name="Zhang Z."/>
            <person name="Ro D.K."/>
            <person name="Shang Y."/>
            <person name="Huang S."/>
            <person name="Yan J."/>
        </authorList>
    </citation>
    <scope>NUCLEOTIDE SEQUENCE [LARGE SCALE GENOMIC DNA]</scope>
    <source>
        <strain evidence="1">Ta-2019</strain>
    </source>
</reference>
<accession>A0AA38FEH0</accession>
<proteinExistence type="predicted"/>
<dbReference type="Proteomes" id="UP000824469">
    <property type="component" value="Unassembled WGS sequence"/>
</dbReference>
<evidence type="ECO:0000313" key="1">
    <source>
        <dbReference type="EMBL" id="KAH9298061.1"/>
    </source>
</evidence>
<name>A0AA38FEH0_TAXCH</name>
<dbReference type="AlphaFoldDB" id="A0AA38FEH0"/>
<keyword evidence="2" id="KW-1185">Reference proteome</keyword>
<protein>
    <submittedName>
        <fullName evidence="1">Uncharacterized protein</fullName>
    </submittedName>
</protein>
<feature type="non-terminal residue" evidence="1">
    <location>
        <position position="55"/>
    </location>
</feature>
<gene>
    <name evidence="1" type="ORF">KI387_029743</name>
</gene>
<sequence>TNEIDWCEKCFLPHPQCEVDQQVEEADDDACMVDFCTSSQQGATSTEVISVRIVT</sequence>
<evidence type="ECO:0000313" key="2">
    <source>
        <dbReference type="Proteomes" id="UP000824469"/>
    </source>
</evidence>
<comment type="caution">
    <text evidence="1">The sequence shown here is derived from an EMBL/GenBank/DDBJ whole genome shotgun (WGS) entry which is preliminary data.</text>
</comment>
<feature type="non-terminal residue" evidence="1">
    <location>
        <position position="1"/>
    </location>
</feature>
<dbReference type="EMBL" id="JAHRHJ020000010">
    <property type="protein sequence ID" value="KAH9298061.1"/>
    <property type="molecule type" value="Genomic_DNA"/>
</dbReference>